<keyword evidence="11" id="KW-1185">Reference proteome</keyword>
<sequence length="601" mass="64774">MAKSRALSPKQQLLRQLVQPVKRPLLLAWALSALATLALIGQCYALASVFANLLMAVHHGLAQNSGQILLADNAVWLGMLAICMLLRVLLHTVRQWLAQNAGWQVAANLRQRIMQRLAQLGNERTRFGSDGSLASQVINQTDALADYVSRFYIQRYVVASTPLLLLLAAATQSLVATGVMLLTAPLVPIFMILIGSATAKKSAEQFAALAQLGGRFLDWLRGMPTLQRLSATQQARTDIAAAAEAYRNRTMAVLKIAFLNSAALELLSALAIALLAVYLGLGLLGLLPWQKGVVPVDYHAALFLLLLAPEFYAPLRQLGADYHIKAQAEGALDSLLPLLDDKTTSVHATANALHNPSNATPPTLILDDVTCQMADGRTRLAPLSLTIAAGQRVAVIGASGSGKSTLLQILLGFCQYTGQITVKWQAENATDAADDGLLNLNSLNFTTLNKDAWRAQVAYLSQNTSLLPMSIADNLRLVKPHASDDELQTVLQAVDLWELIARLPQGLATPLAEHGRGLSGGQLRRLAIAQLLLQDAPLWLLDEPTEHLDPETATHINSLLARITYGKTVLWVSHQPERLPSLDSVVTLAAPSVHAVARVGD</sequence>
<organism evidence="10 11">
    <name type="scientific">Faucicola atlantae</name>
    <dbReference type="NCBI Taxonomy" id="34059"/>
    <lineage>
        <taxon>Bacteria</taxon>
        <taxon>Pseudomonadati</taxon>
        <taxon>Pseudomonadota</taxon>
        <taxon>Gammaproteobacteria</taxon>
        <taxon>Moraxellales</taxon>
        <taxon>Moraxellaceae</taxon>
        <taxon>Faucicola</taxon>
    </lineage>
</organism>
<dbReference type="SUPFAM" id="SSF90123">
    <property type="entry name" value="ABC transporter transmembrane region"/>
    <property type="match status" value="1"/>
</dbReference>
<dbReference type="GO" id="GO:0042883">
    <property type="term" value="P:cysteine transport"/>
    <property type="evidence" value="ECO:0007669"/>
    <property type="project" value="InterPro"/>
</dbReference>
<protein>
    <submittedName>
        <fullName evidence="10">Thiol reductant ABC exporter subunit CydD</fullName>
    </submittedName>
</protein>
<dbReference type="GO" id="GO:0140359">
    <property type="term" value="F:ABC-type transporter activity"/>
    <property type="evidence" value="ECO:0007669"/>
    <property type="project" value="InterPro"/>
</dbReference>
<feature type="transmembrane region" description="Helical" evidence="7">
    <location>
        <begin position="69"/>
        <end position="90"/>
    </location>
</feature>
<feature type="domain" description="ABC transmembrane type-1" evidence="9">
    <location>
        <begin position="30"/>
        <end position="327"/>
    </location>
</feature>
<feature type="domain" description="ABC transporter" evidence="8">
    <location>
        <begin position="364"/>
        <end position="599"/>
    </location>
</feature>
<dbReference type="Pfam" id="PF00664">
    <property type="entry name" value="ABC_membrane"/>
    <property type="match status" value="1"/>
</dbReference>
<dbReference type="InterPro" id="IPR039421">
    <property type="entry name" value="Type_1_exporter"/>
</dbReference>
<evidence type="ECO:0000256" key="2">
    <source>
        <dbReference type="ARBA" id="ARBA00022692"/>
    </source>
</evidence>
<dbReference type="InterPro" id="IPR003593">
    <property type="entry name" value="AAA+_ATPase"/>
</dbReference>
<dbReference type="PROSITE" id="PS50893">
    <property type="entry name" value="ABC_TRANSPORTER_2"/>
    <property type="match status" value="1"/>
</dbReference>
<evidence type="ECO:0000256" key="6">
    <source>
        <dbReference type="ARBA" id="ARBA00023136"/>
    </source>
</evidence>
<feature type="transmembrane region" description="Helical" evidence="7">
    <location>
        <begin position="181"/>
        <end position="199"/>
    </location>
</feature>
<dbReference type="InterPro" id="IPR014216">
    <property type="entry name" value="ABC_transptr_CydD"/>
</dbReference>
<name>A0A1B8QA81_9GAMM</name>
<evidence type="ECO:0000256" key="5">
    <source>
        <dbReference type="ARBA" id="ARBA00022989"/>
    </source>
</evidence>
<feature type="transmembrane region" description="Helical" evidence="7">
    <location>
        <begin position="156"/>
        <end position="175"/>
    </location>
</feature>
<evidence type="ECO:0000313" key="11">
    <source>
        <dbReference type="Proteomes" id="UP000092616"/>
    </source>
</evidence>
<evidence type="ECO:0000256" key="3">
    <source>
        <dbReference type="ARBA" id="ARBA00022741"/>
    </source>
</evidence>
<dbReference type="InterPro" id="IPR011527">
    <property type="entry name" value="ABC1_TM_dom"/>
</dbReference>
<evidence type="ECO:0000259" key="8">
    <source>
        <dbReference type="PROSITE" id="PS50893"/>
    </source>
</evidence>
<evidence type="ECO:0000256" key="4">
    <source>
        <dbReference type="ARBA" id="ARBA00022840"/>
    </source>
</evidence>
<dbReference type="PROSITE" id="PS50929">
    <property type="entry name" value="ABC_TM1F"/>
    <property type="match status" value="1"/>
</dbReference>
<dbReference type="RefSeq" id="WP_067338478.1">
    <property type="nucleotide sequence ID" value="NZ_LZNA01000067.1"/>
</dbReference>
<dbReference type="InterPro" id="IPR003439">
    <property type="entry name" value="ABC_transporter-like_ATP-bd"/>
</dbReference>
<dbReference type="InterPro" id="IPR027417">
    <property type="entry name" value="P-loop_NTPase"/>
</dbReference>
<reference evidence="10 11" key="1">
    <citation type="submission" date="2016-06" db="EMBL/GenBank/DDBJ databases">
        <title>Draft genome of Moraxella atlantae CCUG 59586.</title>
        <authorList>
            <person name="Salva-Serra F."/>
            <person name="Engstrom-Jakobsson H."/>
            <person name="Thorell K."/>
            <person name="Gonzales-Siles L."/>
            <person name="Karlsson R."/>
            <person name="Boulund F."/>
            <person name="Engstrand L."/>
            <person name="Kristiansson E."/>
            <person name="Moore E."/>
        </authorList>
    </citation>
    <scope>NUCLEOTIDE SEQUENCE [LARGE SCALE GENOMIC DNA]</scope>
    <source>
        <strain evidence="10 11">CCUG 59586</strain>
    </source>
</reference>
<evidence type="ECO:0000313" key="10">
    <source>
        <dbReference type="EMBL" id="OBX75964.1"/>
    </source>
</evidence>
<dbReference type="AlphaFoldDB" id="A0A1B8QA81"/>
<dbReference type="SUPFAM" id="SSF52540">
    <property type="entry name" value="P-loop containing nucleoside triphosphate hydrolases"/>
    <property type="match status" value="1"/>
</dbReference>
<dbReference type="GO" id="GO:0005524">
    <property type="term" value="F:ATP binding"/>
    <property type="evidence" value="ECO:0007669"/>
    <property type="project" value="UniProtKB-KW"/>
</dbReference>
<dbReference type="PANTHER" id="PTHR24221">
    <property type="entry name" value="ATP-BINDING CASSETTE SUB-FAMILY B"/>
    <property type="match status" value="1"/>
</dbReference>
<accession>A0A1B8QA81</accession>
<dbReference type="PANTHER" id="PTHR24221:SF261">
    <property type="entry name" value="GLUTATHIONE_L-CYSTEINE TRANSPORT SYSTEM ATP-BINDING_PERMEASE PROTEIN CYDD"/>
    <property type="match status" value="1"/>
</dbReference>
<dbReference type="Pfam" id="PF00005">
    <property type="entry name" value="ABC_tran"/>
    <property type="match status" value="1"/>
</dbReference>
<dbReference type="GO" id="GO:0034040">
    <property type="term" value="F:ATPase-coupled lipid transmembrane transporter activity"/>
    <property type="evidence" value="ECO:0007669"/>
    <property type="project" value="TreeGrafter"/>
</dbReference>
<gene>
    <name evidence="10" type="ORF">A9306_01730</name>
</gene>
<evidence type="ECO:0000256" key="7">
    <source>
        <dbReference type="SAM" id="Phobius"/>
    </source>
</evidence>
<dbReference type="InterPro" id="IPR036640">
    <property type="entry name" value="ABC1_TM_sf"/>
</dbReference>
<dbReference type="GO" id="GO:0005886">
    <property type="term" value="C:plasma membrane"/>
    <property type="evidence" value="ECO:0007669"/>
    <property type="project" value="UniProtKB-SubCell"/>
</dbReference>
<keyword evidence="6 7" id="KW-0472">Membrane</keyword>
<dbReference type="SMART" id="SM00382">
    <property type="entry name" value="AAA"/>
    <property type="match status" value="1"/>
</dbReference>
<keyword evidence="4" id="KW-0067">ATP-binding</keyword>
<comment type="caution">
    <text evidence="10">The sequence shown here is derived from an EMBL/GenBank/DDBJ whole genome shotgun (WGS) entry which is preliminary data.</text>
</comment>
<dbReference type="Gene3D" id="1.20.1560.10">
    <property type="entry name" value="ABC transporter type 1, transmembrane domain"/>
    <property type="match status" value="1"/>
</dbReference>
<comment type="subcellular location">
    <subcellularLocation>
        <location evidence="1">Cell membrane</location>
        <topology evidence="1">Multi-pass membrane protein</topology>
    </subcellularLocation>
</comment>
<dbReference type="InterPro" id="IPR017871">
    <property type="entry name" value="ABC_transporter-like_CS"/>
</dbReference>
<dbReference type="Proteomes" id="UP000092616">
    <property type="component" value="Unassembled WGS sequence"/>
</dbReference>
<keyword evidence="2 7" id="KW-0812">Transmembrane</keyword>
<dbReference type="Gene3D" id="3.40.50.300">
    <property type="entry name" value="P-loop containing nucleotide triphosphate hydrolases"/>
    <property type="match status" value="1"/>
</dbReference>
<dbReference type="GO" id="GO:0016887">
    <property type="term" value="F:ATP hydrolysis activity"/>
    <property type="evidence" value="ECO:0007669"/>
    <property type="project" value="InterPro"/>
</dbReference>
<dbReference type="NCBIfam" id="TIGR02857">
    <property type="entry name" value="CydD"/>
    <property type="match status" value="1"/>
</dbReference>
<evidence type="ECO:0000259" key="9">
    <source>
        <dbReference type="PROSITE" id="PS50929"/>
    </source>
</evidence>
<feature type="transmembrane region" description="Helical" evidence="7">
    <location>
        <begin position="256"/>
        <end position="278"/>
    </location>
</feature>
<dbReference type="EMBL" id="LZNA01000067">
    <property type="protein sequence ID" value="OBX75964.1"/>
    <property type="molecule type" value="Genomic_DNA"/>
</dbReference>
<dbReference type="CDD" id="cd03228">
    <property type="entry name" value="ABCC_MRP_Like"/>
    <property type="match status" value="1"/>
</dbReference>
<dbReference type="PROSITE" id="PS00211">
    <property type="entry name" value="ABC_TRANSPORTER_1"/>
    <property type="match status" value="1"/>
</dbReference>
<dbReference type="CDD" id="cd18584">
    <property type="entry name" value="ABC_6TM_AarD_CydD"/>
    <property type="match status" value="1"/>
</dbReference>
<proteinExistence type="predicted"/>
<keyword evidence="5 7" id="KW-1133">Transmembrane helix</keyword>
<keyword evidence="3" id="KW-0547">Nucleotide-binding</keyword>
<evidence type="ECO:0000256" key="1">
    <source>
        <dbReference type="ARBA" id="ARBA00004651"/>
    </source>
</evidence>